<dbReference type="PANTHER" id="PTHR11021:SF1">
    <property type="entry name" value="U6 SNRNA-ASSOCIATED SM-LIKE PROTEIN LSM6"/>
    <property type="match status" value="1"/>
</dbReference>
<dbReference type="KEGG" id="bmic:BMR1_03g00645"/>
<protein>
    <submittedName>
        <fullName evidence="15">U6 snRNA-associated Sm-like protein LSm6</fullName>
    </submittedName>
</protein>
<dbReference type="RefSeq" id="XP_021338442.1">
    <property type="nucleotide sequence ID" value="XM_021481854.1"/>
</dbReference>
<dbReference type="SMART" id="SM00651">
    <property type="entry name" value="Sm"/>
    <property type="match status" value="1"/>
</dbReference>
<dbReference type="EMBL" id="LN871598">
    <property type="protein sequence ID" value="SJK86262.1"/>
    <property type="molecule type" value="Genomic_DNA"/>
</dbReference>
<evidence type="ECO:0000259" key="14">
    <source>
        <dbReference type="PROSITE" id="PS52002"/>
    </source>
</evidence>
<keyword evidence="4" id="KW-0963">Cytoplasm</keyword>
<dbReference type="SUPFAM" id="SSF50182">
    <property type="entry name" value="Sm-like ribonucleoproteins"/>
    <property type="match status" value="1"/>
</dbReference>
<keyword evidence="6 13" id="KW-0507">mRNA processing</keyword>
<dbReference type="GO" id="GO:0005730">
    <property type="term" value="C:nucleolus"/>
    <property type="evidence" value="ECO:0007669"/>
    <property type="project" value="TreeGrafter"/>
</dbReference>
<keyword evidence="8 13" id="KW-0747">Spliceosome</keyword>
<keyword evidence="11 13" id="KW-0539">Nucleus</keyword>
<dbReference type="GO" id="GO:0000398">
    <property type="term" value="P:mRNA splicing, via spliceosome"/>
    <property type="evidence" value="ECO:0007669"/>
    <property type="project" value="InterPro"/>
</dbReference>
<proteinExistence type="inferred from homology"/>
<dbReference type="GO" id="GO:0030490">
    <property type="term" value="P:maturation of SSU-rRNA"/>
    <property type="evidence" value="ECO:0007669"/>
    <property type="project" value="TreeGrafter"/>
</dbReference>
<keyword evidence="7" id="KW-0819">tRNA processing</keyword>
<evidence type="ECO:0000256" key="12">
    <source>
        <dbReference type="ARBA" id="ARBA00023274"/>
    </source>
</evidence>
<keyword evidence="10 13" id="KW-0508">mRNA splicing</keyword>
<evidence type="ECO:0000256" key="8">
    <source>
        <dbReference type="ARBA" id="ARBA00022728"/>
    </source>
</evidence>
<evidence type="ECO:0000256" key="7">
    <source>
        <dbReference type="ARBA" id="ARBA00022694"/>
    </source>
</evidence>
<reference evidence="15 16" key="1">
    <citation type="journal article" date="2012" name="Nucleic Acids Res.">
        <title>Sequencing of the smallest Apicomplexan genome from the human pathogen Babesia microti.</title>
        <authorList>
            <person name="Cornillot E."/>
            <person name="Hadj-Kaddour K."/>
            <person name="Dassouli A."/>
            <person name="Noel B."/>
            <person name="Ranwez V."/>
            <person name="Vacherie B."/>
            <person name="Augagneur Y."/>
            <person name="Bres V."/>
            <person name="Duclos A."/>
            <person name="Randazzo S."/>
            <person name="Carcy B."/>
            <person name="Debierre-Grockiego F."/>
            <person name="Delbecq S."/>
            <person name="Moubri-Menage K."/>
            <person name="Shams-Eldin H."/>
            <person name="Usmani-Brown S."/>
            <person name="Bringaud F."/>
            <person name="Wincker P."/>
            <person name="Vivares C.P."/>
            <person name="Schwarz R.T."/>
            <person name="Schetters T.P."/>
            <person name="Krause P.J."/>
            <person name="Gorenflot A."/>
            <person name="Berry V."/>
            <person name="Barbe V."/>
            <person name="Ben Mamoun C."/>
        </authorList>
    </citation>
    <scope>NUCLEOTIDE SEQUENCE [LARGE SCALE GENOMIC DNA]</scope>
    <source>
        <strain evidence="15 16">RI</strain>
    </source>
</reference>
<dbReference type="InterPro" id="IPR016487">
    <property type="entry name" value="Lsm6/sSmF"/>
</dbReference>
<organism evidence="15 16">
    <name type="scientific">Babesia microti (strain RI)</name>
    <dbReference type="NCBI Taxonomy" id="1133968"/>
    <lineage>
        <taxon>Eukaryota</taxon>
        <taxon>Sar</taxon>
        <taxon>Alveolata</taxon>
        <taxon>Apicomplexa</taxon>
        <taxon>Aconoidasida</taxon>
        <taxon>Piroplasmida</taxon>
        <taxon>Babesiidae</taxon>
        <taxon>Babesia</taxon>
    </lineage>
</organism>
<dbReference type="GO" id="GO:0008033">
    <property type="term" value="P:tRNA processing"/>
    <property type="evidence" value="ECO:0007669"/>
    <property type="project" value="UniProtKB-KW"/>
</dbReference>
<evidence type="ECO:0000256" key="1">
    <source>
        <dbReference type="ARBA" id="ARBA00004123"/>
    </source>
</evidence>
<feature type="domain" description="Sm" evidence="14">
    <location>
        <begin position="5"/>
        <end position="77"/>
    </location>
</feature>
<name>A0A1R4AB70_BABMR</name>
<evidence type="ECO:0000256" key="5">
    <source>
        <dbReference type="ARBA" id="ARBA00022552"/>
    </source>
</evidence>
<dbReference type="CDD" id="cd01726">
    <property type="entry name" value="LSm6"/>
    <property type="match status" value="1"/>
</dbReference>
<dbReference type="GO" id="GO:0005732">
    <property type="term" value="C:sno(s)RNA-containing ribonucleoprotein complex"/>
    <property type="evidence" value="ECO:0007669"/>
    <property type="project" value="TreeGrafter"/>
</dbReference>
<evidence type="ECO:0000313" key="16">
    <source>
        <dbReference type="Proteomes" id="UP000002899"/>
    </source>
</evidence>
<dbReference type="GO" id="GO:0005688">
    <property type="term" value="C:U6 snRNP"/>
    <property type="evidence" value="ECO:0007669"/>
    <property type="project" value="TreeGrafter"/>
</dbReference>
<dbReference type="AlphaFoldDB" id="A0A1R4AB70"/>
<evidence type="ECO:0000256" key="4">
    <source>
        <dbReference type="ARBA" id="ARBA00022490"/>
    </source>
</evidence>
<dbReference type="InterPro" id="IPR010920">
    <property type="entry name" value="LSM_dom_sf"/>
</dbReference>
<evidence type="ECO:0000256" key="3">
    <source>
        <dbReference type="ARBA" id="ARBA00007927"/>
    </source>
</evidence>
<dbReference type="GO" id="GO:0000932">
    <property type="term" value="C:P-body"/>
    <property type="evidence" value="ECO:0007669"/>
    <property type="project" value="TreeGrafter"/>
</dbReference>
<dbReference type="GO" id="GO:0005681">
    <property type="term" value="C:spliceosomal complex"/>
    <property type="evidence" value="ECO:0007669"/>
    <property type="project" value="UniProtKB-KW"/>
</dbReference>
<comment type="subcellular location">
    <subcellularLocation>
        <location evidence="2">Cytoplasm</location>
    </subcellularLocation>
    <subcellularLocation>
        <location evidence="1 13">Nucleus</location>
    </subcellularLocation>
</comment>
<dbReference type="PANTHER" id="PTHR11021">
    <property type="entry name" value="SMALL NUCLEAR RIBONUCLEOPROTEIN F SNRNP-F"/>
    <property type="match status" value="1"/>
</dbReference>
<dbReference type="Proteomes" id="UP000002899">
    <property type="component" value="Chromosome III"/>
</dbReference>
<dbReference type="Gene3D" id="2.30.30.100">
    <property type="match status" value="1"/>
</dbReference>
<keyword evidence="12 13" id="KW-0687">Ribonucleoprotein</keyword>
<dbReference type="GO" id="GO:0046540">
    <property type="term" value="C:U4/U6 x U5 tri-snRNP complex"/>
    <property type="evidence" value="ECO:0007669"/>
    <property type="project" value="TreeGrafter"/>
</dbReference>
<reference evidence="15 16" key="2">
    <citation type="journal article" date="2013" name="PLoS ONE">
        <title>Whole genome mapping and re-organization of the nuclear and mitochondrial genomes of Babesia microti isolates.</title>
        <authorList>
            <person name="Cornillot E."/>
            <person name="Dassouli A."/>
            <person name="Garg A."/>
            <person name="Pachikara N."/>
            <person name="Randazzo S."/>
            <person name="Depoix D."/>
            <person name="Carcy B."/>
            <person name="Delbecq S."/>
            <person name="Frutos R."/>
            <person name="Silva J.C."/>
            <person name="Sutton R."/>
            <person name="Krause P.J."/>
            <person name="Mamoun C.B."/>
        </authorList>
    </citation>
    <scope>NUCLEOTIDE SEQUENCE [LARGE SCALE GENOMIC DNA]</scope>
    <source>
        <strain evidence="15 16">RI</strain>
    </source>
</reference>
<evidence type="ECO:0000256" key="2">
    <source>
        <dbReference type="ARBA" id="ARBA00004496"/>
    </source>
</evidence>
<dbReference type="GeneID" id="24424763"/>
<keyword evidence="5" id="KW-0698">rRNA processing</keyword>
<keyword evidence="16" id="KW-1185">Reference proteome</keyword>
<evidence type="ECO:0000256" key="11">
    <source>
        <dbReference type="ARBA" id="ARBA00023242"/>
    </source>
</evidence>
<reference evidence="15 16" key="3">
    <citation type="journal article" date="2016" name="Sci. Rep.">
        <title>Genome-wide diversity and gene expression profiling of Babesia microti isolates identify polymorphic genes that mediate host-pathogen interactions.</title>
        <authorList>
            <person name="Silva J.C."/>
            <person name="Cornillot E."/>
            <person name="McCracken C."/>
            <person name="Usmani-Brown S."/>
            <person name="Dwivedi A."/>
            <person name="Ifeonu O.O."/>
            <person name="Crabtree J."/>
            <person name="Gotia H.T."/>
            <person name="Virji A.Z."/>
            <person name="Reynes C."/>
            <person name="Colinge J."/>
            <person name="Kumar V."/>
            <person name="Lawres L."/>
            <person name="Pazzi J.E."/>
            <person name="Pablo J.V."/>
            <person name="Hung C."/>
            <person name="Brancato J."/>
            <person name="Kumari P."/>
            <person name="Orvis J."/>
            <person name="Tretina K."/>
            <person name="Chibucos M."/>
            <person name="Ott S."/>
            <person name="Sadzewicz L."/>
            <person name="Sengamalay N."/>
            <person name="Shetty A.C."/>
            <person name="Su Q."/>
            <person name="Tallon L."/>
            <person name="Fraser C.M."/>
            <person name="Frutos R."/>
            <person name="Molina D.M."/>
            <person name="Krause P.J."/>
            <person name="Ben Mamoun C."/>
        </authorList>
    </citation>
    <scope>NUCLEOTIDE SEQUENCE [LARGE SCALE GENOMIC DNA]</scope>
    <source>
        <strain evidence="15 16">RI</strain>
    </source>
</reference>
<comment type="similarity">
    <text evidence="3 13">Belongs to the snRNP Sm proteins family. SmF/LSm6 subfamily.</text>
</comment>
<evidence type="ECO:0000256" key="9">
    <source>
        <dbReference type="ARBA" id="ARBA00022884"/>
    </source>
</evidence>
<evidence type="ECO:0000256" key="13">
    <source>
        <dbReference type="PIRNR" id="PIRNR006609"/>
    </source>
</evidence>
<dbReference type="InterPro" id="IPR001163">
    <property type="entry name" value="Sm_dom_euk/arc"/>
</dbReference>
<evidence type="ECO:0000256" key="10">
    <source>
        <dbReference type="ARBA" id="ARBA00023187"/>
    </source>
</evidence>
<dbReference type="InterPro" id="IPR047575">
    <property type="entry name" value="Sm"/>
</dbReference>
<dbReference type="Pfam" id="PF01423">
    <property type="entry name" value="LSM"/>
    <property type="match status" value="1"/>
</dbReference>
<dbReference type="PROSITE" id="PS52002">
    <property type="entry name" value="SM"/>
    <property type="match status" value="1"/>
</dbReference>
<dbReference type="PIRSF" id="PIRSF006609">
    <property type="entry name" value="snRNP_SmF"/>
    <property type="match status" value="1"/>
</dbReference>
<sequence length="77" mass="8546">MANASPSSFITSVTRNPVVVRLNNGSNFKGILACLDERMNISMENTKEYINGVLVKEYGDSFIRGNNVLYIRTDNDG</sequence>
<dbReference type="OrthoDB" id="268799at2759"/>
<keyword evidence="9 13" id="KW-0694">RNA-binding</keyword>
<evidence type="ECO:0000313" key="15">
    <source>
        <dbReference type="EMBL" id="SJK86262.1"/>
    </source>
</evidence>
<evidence type="ECO:0000256" key="6">
    <source>
        <dbReference type="ARBA" id="ARBA00022664"/>
    </source>
</evidence>
<dbReference type="GO" id="GO:0003723">
    <property type="term" value="F:RNA binding"/>
    <property type="evidence" value="ECO:0007669"/>
    <property type="project" value="UniProtKB-UniRule"/>
</dbReference>
<dbReference type="VEuPathDB" id="PiroplasmaDB:BMR1_03g00645"/>
<accession>A0A1R4AB70</accession>
<gene>
    <name evidence="15" type="ORF">BMR1_03g00645</name>
</gene>